<dbReference type="Proteomes" id="UP000276634">
    <property type="component" value="Unassembled WGS sequence"/>
</dbReference>
<evidence type="ECO:0000313" key="7">
    <source>
        <dbReference type="EMBL" id="ROR34690.1"/>
    </source>
</evidence>
<keyword evidence="5" id="KW-0175">Coiled coil</keyword>
<keyword evidence="3" id="KW-0133">Cell shape</keyword>
<evidence type="ECO:0000313" key="8">
    <source>
        <dbReference type="Proteomes" id="UP000276634"/>
    </source>
</evidence>
<dbReference type="AlphaFoldDB" id="A0A3N1Y7F7"/>
<dbReference type="PANTHER" id="PTHR34138:SF1">
    <property type="entry name" value="CELL SHAPE-DETERMINING PROTEIN MREC"/>
    <property type="match status" value="1"/>
</dbReference>
<dbReference type="EMBL" id="RJVI01000001">
    <property type="protein sequence ID" value="ROR34690.1"/>
    <property type="molecule type" value="Genomic_DNA"/>
</dbReference>
<evidence type="ECO:0000256" key="5">
    <source>
        <dbReference type="SAM" id="Coils"/>
    </source>
</evidence>
<name>A0A3N1Y7F7_9GAMM</name>
<dbReference type="PIRSF" id="PIRSF038471">
    <property type="entry name" value="MreC"/>
    <property type="match status" value="1"/>
</dbReference>
<evidence type="ECO:0000256" key="3">
    <source>
        <dbReference type="ARBA" id="ARBA00022960"/>
    </source>
</evidence>
<dbReference type="GO" id="GO:0008360">
    <property type="term" value="P:regulation of cell shape"/>
    <property type="evidence" value="ECO:0007669"/>
    <property type="project" value="UniProtKB-KW"/>
</dbReference>
<dbReference type="InterPro" id="IPR042175">
    <property type="entry name" value="Cell/Rod_MreC_2"/>
</dbReference>
<reference evidence="7 8" key="1">
    <citation type="submission" date="2018-11" db="EMBL/GenBank/DDBJ databases">
        <title>Genomic Encyclopedia of Type Strains, Phase IV (KMG-IV): sequencing the most valuable type-strain genomes for metagenomic binning, comparative biology and taxonomic classification.</title>
        <authorList>
            <person name="Goeker M."/>
        </authorList>
    </citation>
    <scope>NUCLEOTIDE SEQUENCE [LARGE SCALE GENOMIC DNA]</scope>
    <source>
        <strain evidence="7 8">DSM 100275</strain>
    </source>
</reference>
<dbReference type="Pfam" id="PF04085">
    <property type="entry name" value="MreC"/>
    <property type="match status" value="1"/>
</dbReference>
<evidence type="ECO:0000259" key="6">
    <source>
        <dbReference type="Pfam" id="PF04085"/>
    </source>
</evidence>
<gene>
    <name evidence="7" type="ORF">EDC57_0591</name>
</gene>
<dbReference type="InterPro" id="IPR007221">
    <property type="entry name" value="MreC"/>
</dbReference>
<comment type="caution">
    <text evidence="7">The sequence shown here is derived from an EMBL/GenBank/DDBJ whole genome shotgun (WGS) entry which is preliminary data.</text>
</comment>
<organism evidence="7 8">
    <name type="scientific">Inmirania thermothiophila</name>
    <dbReference type="NCBI Taxonomy" id="1750597"/>
    <lineage>
        <taxon>Bacteria</taxon>
        <taxon>Pseudomonadati</taxon>
        <taxon>Pseudomonadota</taxon>
        <taxon>Gammaproteobacteria</taxon>
        <taxon>Chromatiales</taxon>
        <taxon>Ectothiorhodospiraceae</taxon>
        <taxon>Inmirania</taxon>
    </lineage>
</organism>
<evidence type="ECO:0000256" key="1">
    <source>
        <dbReference type="ARBA" id="ARBA00009369"/>
    </source>
</evidence>
<dbReference type="NCBIfam" id="TIGR00219">
    <property type="entry name" value="mreC"/>
    <property type="match status" value="1"/>
</dbReference>
<dbReference type="InterPro" id="IPR055342">
    <property type="entry name" value="MreC_beta-barrel_core"/>
</dbReference>
<dbReference type="PANTHER" id="PTHR34138">
    <property type="entry name" value="CELL SHAPE-DETERMINING PROTEIN MREC"/>
    <property type="match status" value="1"/>
</dbReference>
<dbReference type="GO" id="GO:0005886">
    <property type="term" value="C:plasma membrane"/>
    <property type="evidence" value="ECO:0007669"/>
    <property type="project" value="TreeGrafter"/>
</dbReference>
<comment type="similarity">
    <text evidence="1">Belongs to the MreC family.</text>
</comment>
<proteinExistence type="inferred from homology"/>
<sequence>MVLDHRQHRLDQVRAALLAVAAPVLYVARLPAEAARWSQEAVKDRRTLREENAALRARITVLEARLQRLEALERENLRLRELLGAPFQPGLRIAVAEVIAADLDPYRQQVRIDRGAGDGVQVGQAVISSAGVVGQVSFVAAGTATVTLLTDPGHAIPVEVQRNGLRTLALGTGTPDRLALPYLPNHADIRPGDRLVSSGLGGRFPRGYPVAEVVVVEPRPGRPFARVEARPSAALDRLRELLLVWPGEAAP</sequence>
<dbReference type="Gene3D" id="2.40.10.350">
    <property type="entry name" value="Rod shape-determining protein MreC, domain 2"/>
    <property type="match status" value="1"/>
</dbReference>
<dbReference type="InterPro" id="IPR042177">
    <property type="entry name" value="Cell/Rod_1"/>
</dbReference>
<dbReference type="Gene3D" id="2.40.10.340">
    <property type="entry name" value="Rod shape-determining protein MreC, domain 1"/>
    <property type="match status" value="1"/>
</dbReference>
<protein>
    <recommendedName>
        <fullName evidence="2">Cell shape-determining protein MreC</fullName>
    </recommendedName>
    <alternativeName>
        <fullName evidence="4">Cell shape protein MreC</fullName>
    </alternativeName>
</protein>
<feature type="domain" description="Rod shape-determining protein MreC beta-barrel core" evidence="6">
    <location>
        <begin position="98"/>
        <end position="245"/>
    </location>
</feature>
<evidence type="ECO:0000256" key="2">
    <source>
        <dbReference type="ARBA" id="ARBA00013855"/>
    </source>
</evidence>
<keyword evidence="8" id="KW-1185">Reference proteome</keyword>
<feature type="coiled-coil region" evidence="5">
    <location>
        <begin position="38"/>
        <end position="82"/>
    </location>
</feature>
<evidence type="ECO:0000256" key="4">
    <source>
        <dbReference type="ARBA" id="ARBA00032089"/>
    </source>
</evidence>
<accession>A0A3N1Y7F7</accession>